<organism evidence="1 2">
    <name type="scientific">Pendulispora albinea</name>
    <dbReference type="NCBI Taxonomy" id="2741071"/>
    <lineage>
        <taxon>Bacteria</taxon>
        <taxon>Pseudomonadati</taxon>
        <taxon>Myxococcota</taxon>
        <taxon>Myxococcia</taxon>
        <taxon>Myxococcales</taxon>
        <taxon>Sorangiineae</taxon>
        <taxon>Pendulisporaceae</taxon>
        <taxon>Pendulispora</taxon>
    </lineage>
</organism>
<proteinExistence type="predicted"/>
<keyword evidence="2" id="KW-1185">Reference proteome</keyword>
<dbReference type="RefSeq" id="WP_394825706.1">
    <property type="nucleotide sequence ID" value="NZ_CP089984.1"/>
</dbReference>
<evidence type="ECO:0000313" key="2">
    <source>
        <dbReference type="Proteomes" id="UP001370348"/>
    </source>
</evidence>
<gene>
    <name evidence="1" type="ORF">LZC94_02125</name>
</gene>
<dbReference type="Proteomes" id="UP001370348">
    <property type="component" value="Chromosome"/>
</dbReference>
<reference evidence="1 2" key="1">
    <citation type="submission" date="2021-12" db="EMBL/GenBank/DDBJ databases">
        <title>Discovery of the Pendulisporaceae a myxobacterial family with distinct sporulation behavior and unique specialized metabolism.</title>
        <authorList>
            <person name="Garcia R."/>
            <person name="Popoff A."/>
            <person name="Bader C.D."/>
            <person name="Loehr J."/>
            <person name="Walesch S."/>
            <person name="Walt C."/>
            <person name="Boldt J."/>
            <person name="Bunk B."/>
            <person name="Haeckl F.J.F.P.J."/>
            <person name="Gunesch A.P."/>
            <person name="Birkelbach J."/>
            <person name="Nuebel U."/>
            <person name="Pietschmann T."/>
            <person name="Bach T."/>
            <person name="Mueller R."/>
        </authorList>
    </citation>
    <scope>NUCLEOTIDE SEQUENCE [LARGE SCALE GENOMIC DNA]</scope>
    <source>
        <strain evidence="1 2">MSr11954</strain>
    </source>
</reference>
<name>A0ABZ2M1X0_9BACT</name>
<protein>
    <submittedName>
        <fullName evidence="1">Uncharacterized protein</fullName>
    </submittedName>
</protein>
<evidence type="ECO:0000313" key="1">
    <source>
        <dbReference type="EMBL" id="WXB16078.1"/>
    </source>
</evidence>
<dbReference type="EMBL" id="CP089984">
    <property type="protein sequence ID" value="WXB16078.1"/>
    <property type="molecule type" value="Genomic_DNA"/>
</dbReference>
<accession>A0ABZ2M1X0</accession>
<sequence length="105" mass="11681">MLLRDVLPFFATELEELLRADGHHALARACPDLEVAEPCGCGDDFCGGFYTGPRPNGPWGSGHVNVVLRPKVGMVILDVVDGQIRFVEVLYRKDVRDRVDRLFAN</sequence>